<dbReference type="PROSITE" id="PS50943">
    <property type="entry name" value="HTH_CROC1"/>
    <property type="match status" value="1"/>
</dbReference>
<dbReference type="CDD" id="cd00093">
    <property type="entry name" value="HTH_XRE"/>
    <property type="match status" value="1"/>
</dbReference>
<feature type="domain" description="HTH cro/C1-type" evidence="1">
    <location>
        <begin position="17"/>
        <end position="71"/>
    </location>
</feature>
<dbReference type="KEGG" id="sfol:H3H32_36580"/>
<dbReference type="SUPFAM" id="SSF47413">
    <property type="entry name" value="lambda repressor-like DNA-binding domains"/>
    <property type="match status" value="1"/>
</dbReference>
<keyword evidence="3" id="KW-1185">Reference proteome</keyword>
<sequence>MIGIRDKEVLKLFGSSVRQKRLQYGFSQSELAHQCQIDARQIGRIERGEVNTTISTVFAIARALEVEVAYLFDFPLPELTKEED</sequence>
<reference evidence="2 3" key="1">
    <citation type="submission" date="2020-07" db="EMBL/GenBank/DDBJ databases">
        <title>Spirosoma foliorum sp. nov., isolated from the leaves on the Nejang mountain Korea, Republic of.</title>
        <authorList>
            <person name="Ho H."/>
            <person name="Lee Y.-J."/>
            <person name="Nurcahyanto D.-A."/>
            <person name="Kim S.-G."/>
        </authorList>
    </citation>
    <scope>NUCLEOTIDE SEQUENCE [LARGE SCALE GENOMIC DNA]</scope>
    <source>
        <strain evidence="2 3">PL0136</strain>
    </source>
</reference>
<name>A0A7G5H7W8_9BACT</name>
<dbReference type="InterPro" id="IPR010982">
    <property type="entry name" value="Lambda_DNA-bd_dom_sf"/>
</dbReference>
<organism evidence="2 3">
    <name type="scientific">Spirosoma foliorum</name>
    <dbReference type="NCBI Taxonomy" id="2710596"/>
    <lineage>
        <taxon>Bacteria</taxon>
        <taxon>Pseudomonadati</taxon>
        <taxon>Bacteroidota</taxon>
        <taxon>Cytophagia</taxon>
        <taxon>Cytophagales</taxon>
        <taxon>Cytophagaceae</taxon>
        <taxon>Spirosoma</taxon>
    </lineage>
</organism>
<dbReference type="AlphaFoldDB" id="A0A7G5H7W8"/>
<dbReference type="GO" id="GO:0003677">
    <property type="term" value="F:DNA binding"/>
    <property type="evidence" value="ECO:0007669"/>
    <property type="project" value="InterPro"/>
</dbReference>
<gene>
    <name evidence="2" type="ORF">H3H32_36580</name>
</gene>
<dbReference type="Pfam" id="PF01381">
    <property type="entry name" value="HTH_3"/>
    <property type="match status" value="1"/>
</dbReference>
<protein>
    <submittedName>
        <fullName evidence="2">Helix-turn-helix transcriptional regulator</fullName>
    </submittedName>
</protein>
<dbReference type="Gene3D" id="1.10.260.40">
    <property type="entry name" value="lambda repressor-like DNA-binding domains"/>
    <property type="match status" value="1"/>
</dbReference>
<proteinExistence type="predicted"/>
<accession>A0A7G5H7W8</accession>
<evidence type="ECO:0000259" key="1">
    <source>
        <dbReference type="PROSITE" id="PS50943"/>
    </source>
</evidence>
<evidence type="ECO:0000313" key="3">
    <source>
        <dbReference type="Proteomes" id="UP000515369"/>
    </source>
</evidence>
<dbReference type="EMBL" id="CP059732">
    <property type="protein sequence ID" value="QMW07210.1"/>
    <property type="molecule type" value="Genomic_DNA"/>
</dbReference>
<dbReference type="InterPro" id="IPR001387">
    <property type="entry name" value="Cro/C1-type_HTH"/>
</dbReference>
<dbReference type="SMART" id="SM00530">
    <property type="entry name" value="HTH_XRE"/>
    <property type="match status" value="1"/>
</dbReference>
<evidence type="ECO:0000313" key="2">
    <source>
        <dbReference type="EMBL" id="QMW07210.1"/>
    </source>
</evidence>
<dbReference type="Proteomes" id="UP000515369">
    <property type="component" value="Chromosome"/>
</dbReference>